<evidence type="ECO:0000313" key="2">
    <source>
        <dbReference type="EMBL" id="ABK98417.1"/>
    </source>
</evidence>
<accession>A1AM47</accession>
<gene>
    <name evidence="2" type="ordered locus">Ppro_0787</name>
</gene>
<proteinExistence type="predicted"/>
<reference evidence="2 3" key="1">
    <citation type="submission" date="2006-10" db="EMBL/GenBank/DDBJ databases">
        <title>Complete sequence of chromosome of Pelobacter propionicus DSM 2379.</title>
        <authorList>
            <consortium name="US DOE Joint Genome Institute"/>
            <person name="Copeland A."/>
            <person name="Lucas S."/>
            <person name="Lapidus A."/>
            <person name="Barry K."/>
            <person name="Detter J.C."/>
            <person name="Glavina del Rio T."/>
            <person name="Hammon N."/>
            <person name="Israni S."/>
            <person name="Dalin E."/>
            <person name="Tice H."/>
            <person name="Pitluck S."/>
            <person name="Saunders E."/>
            <person name="Brettin T."/>
            <person name="Bruce D."/>
            <person name="Han C."/>
            <person name="Tapia R."/>
            <person name="Schmutz J."/>
            <person name="Larimer F."/>
            <person name="Land M."/>
            <person name="Hauser L."/>
            <person name="Kyrpides N."/>
            <person name="Kim E."/>
            <person name="Lovley D."/>
            <person name="Richardson P."/>
        </authorList>
    </citation>
    <scope>NUCLEOTIDE SEQUENCE [LARGE SCALE GENOMIC DNA]</scope>
    <source>
        <strain evidence="3">DSM 2379 / NBRC 103807 / OttBd1</strain>
    </source>
</reference>
<keyword evidence="3" id="KW-1185">Reference proteome</keyword>
<evidence type="ECO:0000256" key="1">
    <source>
        <dbReference type="SAM" id="MobiDB-lite"/>
    </source>
</evidence>
<feature type="compositionally biased region" description="Basic and acidic residues" evidence="1">
    <location>
        <begin position="17"/>
        <end position="27"/>
    </location>
</feature>
<evidence type="ECO:0000313" key="3">
    <source>
        <dbReference type="Proteomes" id="UP000006732"/>
    </source>
</evidence>
<dbReference type="AlphaFoldDB" id="A1AM47"/>
<dbReference type="GO" id="GO:0006355">
    <property type="term" value="P:regulation of DNA-templated transcription"/>
    <property type="evidence" value="ECO:0007669"/>
    <property type="project" value="InterPro"/>
</dbReference>
<organism evidence="2 3">
    <name type="scientific">Pelobacter propionicus (strain DSM 2379 / NBRC 103807 / OttBd1)</name>
    <dbReference type="NCBI Taxonomy" id="338966"/>
    <lineage>
        <taxon>Bacteria</taxon>
        <taxon>Pseudomonadati</taxon>
        <taxon>Thermodesulfobacteriota</taxon>
        <taxon>Desulfuromonadia</taxon>
        <taxon>Desulfuromonadales</taxon>
        <taxon>Desulfuromonadaceae</taxon>
        <taxon>Pelobacter</taxon>
    </lineage>
</organism>
<dbReference type="EMBL" id="CP000482">
    <property type="protein sequence ID" value="ABK98417.1"/>
    <property type="molecule type" value="Genomic_DNA"/>
</dbReference>
<name>A1AM47_PELPD</name>
<sequence>MRHGTIHASCAGGAEPRTTKKIKETHMSHATTKKQITKEPKASRSKKNKKEQLQNIISLRISDNQKMMLEKLSKTTSKSISDIMREAVNLWSAKRRKLCLD</sequence>
<protein>
    <submittedName>
        <fullName evidence="2">Transcriptional regulator, CopG family</fullName>
    </submittedName>
</protein>
<dbReference type="Proteomes" id="UP000006732">
    <property type="component" value="Chromosome"/>
</dbReference>
<dbReference type="KEGG" id="ppd:Ppro_0787"/>
<dbReference type="HOGENOM" id="CLU_180022_0_0_7"/>
<dbReference type="eggNOG" id="ENOG502ZS6B">
    <property type="taxonomic scope" value="Bacteria"/>
</dbReference>
<feature type="region of interest" description="Disordered" evidence="1">
    <location>
        <begin position="1"/>
        <end position="52"/>
    </location>
</feature>